<keyword evidence="4" id="KW-0964">Secreted</keyword>
<dbReference type="PROSITE" id="PS00132">
    <property type="entry name" value="CARBOXYPEPT_ZN_1"/>
    <property type="match status" value="1"/>
</dbReference>
<sequence>MVSHRYCSLTLAFVISSILKVKVWGTIDDQWANYHSYNELEIILTNIHKRCPDHTTIYSIGKSVEGRDLLVIHFSTTPGQHQMLKPEMKYVGNMHGNEPIGRELLLRLAAFFCDEILAKNNEIIELINSTSIHLLPSMNPDGFERALSIGSSARDWFTGRSNANGIDLNRNFPDLDGFYYYLERHNIPRFDHLLELFGNEVKNYQPEVVAVGQWILSLPFVLSANIHEGDLVANYPFDSARTPNSNEYSMSPDDQTFRYLAQSYASKHAHMAKNDHPPCDGTVIDAFTQQGGITNGAKWYSVSGGMQDFNYLATNAFEITLELSCEKFPESSLLPNLWEDNKEALIDFIRKVHIGIKGIVTDKITGEPIAEAVIWIKNSTEITPIKHPVTSWETGEYFRLLTPGHYEIYVAADGYLSTSKQTNVTNDSQTSARIVNFALIREEPKAEELKFPLFYE</sequence>
<protein>
    <recommendedName>
        <fullName evidence="14">Peptidase M14 domain-containing protein</fullName>
    </recommendedName>
</protein>
<keyword evidence="10" id="KW-0482">Metalloprotease</keyword>
<evidence type="ECO:0000256" key="7">
    <source>
        <dbReference type="ARBA" id="ARBA00022729"/>
    </source>
</evidence>
<feature type="active site" description="Proton donor/acceptor" evidence="12">
    <location>
        <position position="322"/>
    </location>
</feature>
<keyword evidence="8" id="KW-0378">Hydrolase</keyword>
<dbReference type="EMBL" id="UYRX01001045">
    <property type="protein sequence ID" value="VDK87869.1"/>
    <property type="molecule type" value="Genomic_DNA"/>
</dbReference>
<dbReference type="STRING" id="42156.A0A3P6TWZ8"/>
<evidence type="ECO:0000259" key="14">
    <source>
        <dbReference type="PROSITE" id="PS52035"/>
    </source>
</evidence>
<comment type="similarity">
    <text evidence="3 12">Belongs to the peptidase M14 family.</text>
</comment>
<comment type="cofactor">
    <cofactor evidence="1">
        <name>Zn(2+)</name>
        <dbReference type="ChEBI" id="CHEBI:29105"/>
    </cofactor>
</comment>
<accession>A0A3P6TWZ8</accession>
<dbReference type="PROSITE" id="PS52035">
    <property type="entry name" value="PEPTIDASE_M14"/>
    <property type="match status" value="1"/>
</dbReference>
<dbReference type="CDD" id="cd03858">
    <property type="entry name" value="M14_CP_N-E_like"/>
    <property type="match status" value="1"/>
</dbReference>
<evidence type="ECO:0000256" key="5">
    <source>
        <dbReference type="ARBA" id="ARBA00022670"/>
    </source>
</evidence>
<dbReference type="SMART" id="SM00631">
    <property type="entry name" value="Zn_pept"/>
    <property type="match status" value="1"/>
</dbReference>
<dbReference type="GO" id="GO:0008270">
    <property type="term" value="F:zinc ion binding"/>
    <property type="evidence" value="ECO:0007669"/>
    <property type="project" value="InterPro"/>
</dbReference>
<dbReference type="AlphaFoldDB" id="A0A3P6TWZ8"/>
<dbReference type="PRINTS" id="PR00765">
    <property type="entry name" value="CRBOXYPTASEA"/>
</dbReference>
<dbReference type="PANTHER" id="PTHR11532">
    <property type="entry name" value="PROTEASE M14 CARBOXYPEPTIDASE"/>
    <property type="match status" value="1"/>
</dbReference>
<dbReference type="InterPro" id="IPR000834">
    <property type="entry name" value="Peptidase_M14"/>
</dbReference>
<keyword evidence="16" id="KW-1185">Reference proteome</keyword>
<keyword evidence="6" id="KW-0479">Metal-binding</keyword>
<dbReference type="GO" id="GO:0005615">
    <property type="term" value="C:extracellular space"/>
    <property type="evidence" value="ECO:0007669"/>
    <property type="project" value="TreeGrafter"/>
</dbReference>
<dbReference type="FunFam" id="2.60.40.1120:FF:000019">
    <property type="entry name" value="Carboxypeptidase D"/>
    <property type="match status" value="1"/>
</dbReference>
<dbReference type="Pfam" id="PF13620">
    <property type="entry name" value="CarboxypepD_reg"/>
    <property type="match status" value="1"/>
</dbReference>
<dbReference type="Gene3D" id="3.40.630.10">
    <property type="entry name" value="Zn peptidases"/>
    <property type="match status" value="1"/>
</dbReference>
<evidence type="ECO:0000256" key="10">
    <source>
        <dbReference type="ARBA" id="ARBA00023049"/>
    </source>
</evidence>
<dbReference type="Pfam" id="PF00246">
    <property type="entry name" value="Peptidase_M14"/>
    <property type="match status" value="1"/>
</dbReference>
<keyword evidence="11" id="KW-0325">Glycoprotein</keyword>
<evidence type="ECO:0000256" key="4">
    <source>
        <dbReference type="ARBA" id="ARBA00022525"/>
    </source>
</evidence>
<comment type="subcellular location">
    <subcellularLocation>
        <location evidence="2">Secreted</location>
    </subcellularLocation>
</comment>
<evidence type="ECO:0000256" key="8">
    <source>
        <dbReference type="ARBA" id="ARBA00022801"/>
    </source>
</evidence>
<keyword evidence="9" id="KW-0862">Zinc</keyword>
<keyword evidence="7 13" id="KW-0732">Signal</keyword>
<evidence type="ECO:0000256" key="1">
    <source>
        <dbReference type="ARBA" id="ARBA00001947"/>
    </source>
</evidence>
<dbReference type="GO" id="GO:0004181">
    <property type="term" value="F:metallocarboxypeptidase activity"/>
    <property type="evidence" value="ECO:0007669"/>
    <property type="project" value="InterPro"/>
</dbReference>
<dbReference type="CDD" id="cd11308">
    <property type="entry name" value="Peptidase_M14NE-CP-C_like"/>
    <property type="match status" value="1"/>
</dbReference>
<dbReference type="SUPFAM" id="SSF49464">
    <property type="entry name" value="Carboxypeptidase regulatory domain-like"/>
    <property type="match status" value="1"/>
</dbReference>
<dbReference type="OMA" id="WQSHIGV"/>
<keyword evidence="5" id="KW-0645">Protease</keyword>
<evidence type="ECO:0000256" key="6">
    <source>
        <dbReference type="ARBA" id="ARBA00022723"/>
    </source>
</evidence>
<name>A0A3P6TWZ8_LITSI</name>
<organism evidence="15 16">
    <name type="scientific">Litomosoides sigmodontis</name>
    <name type="common">Filarial nematode worm</name>
    <dbReference type="NCBI Taxonomy" id="42156"/>
    <lineage>
        <taxon>Eukaryota</taxon>
        <taxon>Metazoa</taxon>
        <taxon>Ecdysozoa</taxon>
        <taxon>Nematoda</taxon>
        <taxon>Chromadorea</taxon>
        <taxon>Rhabditida</taxon>
        <taxon>Spirurina</taxon>
        <taxon>Spiruromorpha</taxon>
        <taxon>Filarioidea</taxon>
        <taxon>Onchocercidae</taxon>
        <taxon>Litomosoides</taxon>
    </lineage>
</organism>
<dbReference type="SUPFAM" id="SSF53187">
    <property type="entry name" value="Zn-dependent exopeptidases"/>
    <property type="match status" value="1"/>
</dbReference>
<evidence type="ECO:0000256" key="3">
    <source>
        <dbReference type="ARBA" id="ARBA00005988"/>
    </source>
</evidence>
<evidence type="ECO:0000256" key="2">
    <source>
        <dbReference type="ARBA" id="ARBA00004613"/>
    </source>
</evidence>
<evidence type="ECO:0000313" key="15">
    <source>
        <dbReference type="EMBL" id="VDK87869.1"/>
    </source>
</evidence>
<evidence type="ECO:0000256" key="11">
    <source>
        <dbReference type="ARBA" id="ARBA00023180"/>
    </source>
</evidence>
<reference evidence="15 16" key="1">
    <citation type="submission" date="2018-08" db="EMBL/GenBank/DDBJ databases">
        <authorList>
            <person name="Laetsch R D."/>
            <person name="Stevens L."/>
            <person name="Kumar S."/>
            <person name="Blaxter L. M."/>
        </authorList>
    </citation>
    <scope>NUCLEOTIDE SEQUENCE [LARGE SCALE GENOMIC DNA]</scope>
</reference>
<evidence type="ECO:0000256" key="13">
    <source>
        <dbReference type="SAM" id="SignalP"/>
    </source>
</evidence>
<gene>
    <name evidence="15" type="ORF">NLS_LOCUS8385</name>
</gene>
<dbReference type="InterPro" id="IPR057246">
    <property type="entry name" value="CARBOXYPEPT_ZN_1"/>
</dbReference>
<evidence type="ECO:0000313" key="16">
    <source>
        <dbReference type="Proteomes" id="UP000277928"/>
    </source>
</evidence>
<dbReference type="GO" id="GO:0006518">
    <property type="term" value="P:peptide metabolic process"/>
    <property type="evidence" value="ECO:0007669"/>
    <property type="project" value="TreeGrafter"/>
</dbReference>
<evidence type="ECO:0000256" key="12">
    <source>
        <dbReference type="PROSITE-ProRule" id="PRU01379"/>
    </source>
</evidence>
<proteinExistence type="inferred from homology"/>
<dbReference type="Proteomes" id="UP000277928">
    <property type="component" value="Unassembled WGS sequence"/>
</dbReference>
<dbReference type="Gene3D" id="2.60.40.1120">
    <property type="entry name" value="Carboxypeptidase-like, regulatory domain"/>
    <property type="match status" value="1"/>
</dbReference>
<dbReference type="InterPro" id="IPR008969">
    <property type="entry name" value="CarboxyPept-like_regulatory"/>
</dbReference>
<dbReference type="GO" id="GO:0016485">
    <property type="term" value="P:protein processing"/>
    <property type="evidence" value="ECO:0007669"/>
    <property type="project" value="TreeGrafter"/>
</dbReference>
<evidence type="ECO:0000256" key="9">
    <source>
        <dbReference type="ARBA" id="ARBA00022833"/>
    </source>
</evidence>
<dbReference type="OrthoDB" id="10249045at2759"/>
<feature type="signal peptide" evidence="13">
    <location>
        <begin position="1"/>
        <end position="25"/>
    </location>
</feature>
<feature type="chain" id="PRO_5018105153" description="Peptidase M14 domain-containing protein" evidence="13">
    <location>
        <begin position="26"/>
        <end position="456"/>
    </location>
</feature>
<dbReference type="InterPro" id="IPR050753">
    <property type="entry name" value="Peptidase_M14_domain"/>
</dbReference>
<dbReference type="PANTHER" id="PTHR11532:SF93">
    <property type="entry name" value="CARBOXYPEPTIDASE E"/>
    <property type="match status" value="1"/>
</dbReference>
<dbReference type="FunFam" id="3.40.630.10:FF:000013">
    <property type="entry name" value="carboxypeptidase N catalytic chain"/>
    <property type="match status" value="1"/>
</dbReference>
<feature type="domain" description="Peptidase M14" evidence="14">
    <location>
        <begin position="33"/>
        <end position="352"/>
    </location>
</feature>